<evidence type="ECO:0000313" key="2">
    <source>
        <dbReference type="EMBL" id="KAI1723765.1"/>
    </source>
</evidence>
<sequence length="227" mass="25201">MDFSVSETDFYSDVSNAQNKHSTPFLSDVNVSGTDNHHSSTSISARSSVKTCISRKYKNDPEIPRPHFMLDTKVSLAREQEAKKNRELMAKSSSRSQPSKFKVIPLRNEVIAKEDCVLRGAPLFAEQTNQFAAQLRKYDSPTAQLARLPEDMASGNPENPGFAQVTKPPSVLEFGRVIRQSLPLDEPSRLVPVSGPTCTTTGRYGFRKSGKSRIWPGLRKIFAAKAK</sequence>
<name>A0AAD4NB04_9BILA</name>
<gene>
    <name evidence="2" type="ORF">DdX_03937</name>
</gene>
<reference evidence="2" key="1">
    <citation type="submission" date="2022-01" db="EMBL/GenBank/DDBJ databases">
        <title>Genome Sequence Resource for Two Populations of Ditylenchus destructor, the Migratory Endoparasitic Phytonematode.</title>
        <authorList>
            <person name="Zhang H."/>
            <person name="Lin R."/>
            <person name="Xie B."/>
        </authorList>
    </citation>
    <scope>NUCLEOTIDE SEQUENCE</scope>
    <source>
        <strain evidence="2">BazhouSP</strain>
    </source>
</reference>
<evidence type="ECO:0000256" key="1">
    <source>
        <dbReference type="SAM" id="MobiDB-lite"/>
    </source>
</evidence>
<keyword evidence="3" id="KW-1185">Reference proteome</keyword>
<proteinExistence type="predicted"/>
<organism evidence="2 3">
    <name type="scientific">Ditylenchus destructor</name>
    <dbReference type="NCBI Taxonomy" id="166010"/>
    <lineage>
        <taxon>Eukaryota</taxon>
        <taxon>Metazoa</taxon>
        <taxon>Ecdysozoa</taxon>
        <taxon>Nematoda</taxon>
        <taxon>Chromadorea</taxon>
        <taxon>Rhabditida</taxon>
        <taxon>Tylenchina</taxon>
        <taxon>Tylenchomorpha</taxon>
        <taxon>Sphaerularioidea</taxon>
        <taxon>Anguinidae</taxon>
        <taxon>Anguininae</taxon>
        <taxon>Ditylenchus</taxon>
    </lineage>
</organism>
<feature type="compositionally biased region" description="Polar residues" evidence="1">
    <location>
        <begin position="13"/>
        <end position="34"/>
    </location>
</feature>
<dbReference type="AlphaFoldDB" id="A0AAD4NB04"/>
<accession>A0AAD4NB04</accession>
<protein>
    <submittedName>
        <fullName evidence="2">Uncharacterized protein</fullName>
    </submittedName>
</protein>
<feature type="region of interest" description="Disordered" evidence="1">
    <location>
        <begin position="13"/>
        <end position="45"/>
    </location>
</feature>
<dbReference type="EMBL" id="JAKKPZ010000003">
    <property type="protein sequence ID" value="KAI1723765.1"/>
    <property type="molecule type" value="Genomic_DNA"/>
</dbReference>
<evidence type="ECO:0000313" key="3">
    <source>
        <dbReference type="Proteomes" id="UP001201812"/>
    </source>
</evidence>
<comment type="caution">
    <text evidence="2">The sequence shown here is derived from an EMBL/GenBank/DDBJ whole genome shotgun (WGS) entry which is preliminary data.</text>
</comment>
<dbReference type="Proteomes" id="UP001201812">
    <property type="component" value="Unassembled WGS sequence"/>
</dbReference>